<reference evidence="2 3" key="1">
    <citation type="submission" date="2018-11" db="EMBL/GenBank/DDBJ databases">
        <title>Saccharopolyspora rhizosphaerae sp. nov., an actinomycete isolated from rhizosphere soil in Thailand.</title>
        <authorList>
            <person name="Intra B."/>
            <person name="Euanorasetr J."/>
            <person name="Take A."/>
            <person name="Inahashi Y."/>
            <person name="Mori M."/>
            <person name="Panbangred W."/>
            <person name="Matsumoto A."/>
        </authorList>
    </citation>
    <scope>NUCLEOTIDE SEQUENCE [LARGE SCALE GENOMIC DNA]</scope>
    <source>
        <strain evidence="2 3">H219</strain>
    </source>
</reference>
<evidence type="ECO:0000313" key="2">
    <source>
        <dbReference type="EMBL" id="RRO17642.1"/>
    </source>
</evidence>
<sequence length="394" mass="40542">MAGELNTEVRDDPASCRSVADWLGQLAPGVGQLGDSVYRQRGESESFWEGTAGQACRGELTRQGEDGDTLEQLVTKARQALTDFAGKIDSVKAQFEQARSVARTGELVVTATAILPPGPAPGPVPQPPTGPASPQAQAQHNAASQAHAAASAQYERKRRAFEEASGIADRARNQQADAHVALDKAMKDPQESVKKLKTYAMYAVGNGLSWVKTTQTTANDLLESSKKMESAASTMQARAATMTHSPAMRELAERAAARGTDMAADIKGQYAQVQRMNSAIPEKARTAIEQNPGNLVKSGSTVGKVSKNVLRGLPYVGTGLTLASGGADVAMGKDPWNATADTAASLGGSIAGGMATGAAVGTVFPGAGTVVGGVVGGIAGGLVATGVVDWLQGD</sequence>
<dbReference type="EMBL" id="RSAA01000008">
    <property type="protein sequence ID" value="RRO17642.1"/>
    <property type="molecule type" value="Genomic_DNA"/>
</dbReference>
<dbReference type="AlphaFoldDB" id="A0A3R8Q3F2"/>
<keyword evidence="3" id="KW-1185">Reference proteome</keyword>
<protein>
    <submittedName>
        <fullName evidence="2">Uncharacterized protein</fullName>
    </submittedName>
</protein>
<dbReference type="PANTHER" id="PTHR21525:SF9">
    <property type="entry name" value="CHANNEL_COLICIN DOMAIN-CONTAINING PROTEIN"/>
    <property type="match status" value="1"/>
</dbReference>
<comment type="caution">
    <text evidence="2">The sequence shown here is derived from an EMBL/GenBank/DDBJ whole genome shotgun (WGS) entry which is preliminary data.</text>
</comment>
<dbReference type="InterPro" id="IPR036689">
    <property type="entry name" value="ESAT-6-like_sf"/>
</dbReference>
<feature type="compositionally biased region" description="Low complexity" evidence="1">
    <location>
        <begin position="132"/>
        <end position="153"/>
    </location>
</feature>
<proteinExistence type="predicted"/>
<evidence type="ECO:0000313" key="3">
    <source>
        <dbReference type="Proteomes" id="UP000274515"/>
    </source>
</evidence>
<feature type="compositionally biased region" description="Pro residues" evidence="1">
    <location>
        <begin position="116"/>
        <end position="131"/>
    </location>
</feature>
<dbReference type="SUPFAM" id="SSF140453">
    <property type="entry name" value="EsxAB dimer-like"/>
    <property type="match status" value="1"/>
</dbReference>
<organism evidence="2 3">
    <name type="scientific">Saccharopolyspora rhizosphaerae</name>
    <dbReference type="NCBI Taxonomy" id="2492662"/>
    <lineage>
        <taxon>Bacteria</taxon>
        <taxon>Bacillati</taxon>
        <taxon>Actinomycetota</taxon>
        <taxon>Actinomycetes</taxon>
        <taxon>Pseudonocardiales</taxon>
        <taxon>Pseudonocardiaceae</taxon>
        <taxon>Saccharopolyspora</taxon>
    </lineage>
</organism>
<dbReference type="PANTHER" id="PTHR21525">
    <property type="entry name" value="MOTILE SPERM PROTEIN"/>
    <property type="match status" value="1"/>
</dbReference>
<gene>
    <name evidence="2" type="ORF">EIL87_10230</name>
</gene>
<dbReference type="OrthoDB" id="3624011at2"/>
<name>A0A3R8Q3F2_9PSEU</name>
<evidence type="ECO:0000256" key="1">
    <source>
        <dbReference type="SAM" id="MobiDB-lite"/>
    </source>
</evidence>
<dbReference type="RefSeq" id="WP_125089973.1">
    <property type="nucleotide sequence ID" value="NZ_RSAA01000008.1"/>
</dbReference>
<accession>A0A3R8Q3F2</accession>
<feature type="region of interest" description="Disordered" evidence="1">
    <location>
        <begin position="115"/>
        <end position="175"/>
    </location>
</feature>
<dbReference type="Proteomes" id="UP000274515">
    <property type="component" value="Unassembled WGS sequence"/>
</dbReference>